<dbReference type="SMART" id="SM00028">
    <property type="entry name" value="TPR"/>
    <property type="match status" value="4"/>
</dbReference>
<gene>
    <name evidence="4" type="ORF">EDD62_0822</name>
</gene>
<protein>
    <submittedName>
        <fullName evidence="4">Tetratricopeptide repeat protein</fullName>
    </submittedName>
</protein>
<name>A0A3N5BSZ6_9BACL</name>
<evidence type="ECO:0000313" key="5">
    <source>
        <dbReference type="Proteomes" id="UP000277108"/>
    </source>
</evidence>
<dbReference type="Gene3D" id="1.25.40.10">
    <property type="entry name" value="Tetratricopeptide repeat domain"/>
    <property type="match status" value="2"/>
</dbReference>
<feature type="repeat" description="TPR" evidence="3">
    <location>
        <begin position="163"/>
        <end position="196"/>
    </location>
</feature>
<dbReference type="InterPro" id="IPR011990">
    <property type="entry name" value="TPR-like_helical_dom_sf"/>
</dbReference>
<comment type="caution">
    <text evidence="4">The sequence shown here is derived from an EMBL/GenBank/DDBJ whole genome shotgun (WGS) entry which is preliminary data.</text>
</comment>
<dbReference type="EMBL" id="RKRK01000002">
    <property type="protein sequence ID" value="RPF58180.1"/>
    <property type="molecule type" value="Genomic_DNA"/>
</dbReference>
<dbReference type="InterPro" id="IPR051685">
    <property type="entry name" value="Ycf3/AcsC/BcsC/TPR_MFPF"/>
</dbReference>
<dbReference type="PANTHER" id="PTHR44943:SF8">
    <property type="entry name" value="TPR REPEAT-CONTAINING PROTEIN MJ0263"/>
    <property type="match status" value="1"/>
</dbReference>
<dbReference type="OrthoDB" id="9769030at2"/>
<dbReference type="Pfam" id="PF00515">
    <property type="entry name" value="TPR_1"/>
    <property type="match status" value="1"/>
</dbReference>
<dbReference type="Proteomes" id="UP000277108">
    <property type="component" value="Unassembled WGS sequence"/>
</dbReference>
<dbReference type="PANTHER" id="PTHR44943">
    <property type="entry name" value="CELLULOSE SYNTHASE OPERON PROTEIN C"/>
    <property type="match status" value="1"/>
</dbReference>
<evidence type="ECO:0000256" key="3">
    <source>
        <dbReference type="PROSITE-ProRule" id="PRU00339"/>
    </source>
</evidence>
<accession>A0A3N5BSZ6</accession>
<keyword evidence="2 3" id="KW-0802">TPR repeat</keyword>
<dbReference type="AlphaFoldDB" id="A0A3N5BSZ6"/>
<evidence type="ECO:0000256" key="2">
    <source>
        <dbReference type="ARBA" id="ARBA00022803"/>
    </source>
</evidence>
<organism evidence="4 5">
    <name type="scientific">Abyssicoccus albus</name>
    <dbReference type="NCBI Taxonomy" id="1817405"/>
    <lineage>
        <taxon>Bacteria</taxon>
        <taxon>Bacillati</taxon>
        <taxon>Bacillota</taxon>
        <taxon>Bacilli</taxon>
        <taxon>Bacillales</taxon>
        <taxon>Abyssicoccaceae</taxon>
    </lineage>
</organism>
<reference evidence="4 5" key="1">
    <citation type="submission" date="2018-11" db="EMBL/GenBank/DDBJ databases">
        <title>Genomic Encyclopedia of Type Strains, Phase IV (KMG-IV): sequencing the most valuable type-strain genomes for metagenomic binning, comparative biology and taxonomic classification.</title>
        <authorList>
            <person name="Goeker M."/>
        </authorList>
    </citation>
    <scope>NUCLEOTIDE SEQUENCE [LARGE SCALE GENOMIC DNA]</scope>
    <source>
        <strain evidence="4 5">DSM 29158</strain>
    </source>
</reference>
<evidence type="ECO:0000313" key="4">
    <source>
        <dbReference type="EMBL" id="RPF58180.1"/>
    </source>
</evidence>
<dbReference type="PROSITE" id="PS50005">
    <property type="entry name" value="TPR"/>
    <property type="match status" value="2"/>
</dbReference>
<dbReference type="InterPro" id="IPR019734">
    <property type="entry name" value="TPR_rpt"/>
</dbReference>
<sequence>MDNRQQKTDEAIDRLLSVIKEDGEKTEHMINLSVLLFERGAFEEAEGILIKQFEVDSNDFRIPYTLGNFYYNKAIFDKALDLYRQAYELKQDDKDLNYMLAQTLSHTSMTKLALPYYMTAFDLCDSYDEDVYFQYALNLAQNDMIDEAQPIFENIIKKNDQHDDAYYNLALIHYYREQFDLAEHSVTKALAINPNHFLALKLQSSL</sequence>
<dbReference type="SUPFAM" id="SSF48452">
    <property type="entry name" value="TPR-like"/>
    <property type="match status" value="1"/>
</dbReference>
<evidence type="ECO:0000256" key="1">
    <source>
        <dbReference type="ARBA" id="ARBA00022737"/>
    </source>
</evidence>
<proteinExistence type="predicted"/>
<dbReference type="RefSeq" id="WP_123807625.1">
    <property type="nucleotide sequence ID" value="NZ_RKRK01000002.1"/>
</dbReference>
<keyword evidence="1" id="KW-0677">Repeat</keyword>
<feature type="repeat" description="TPR" evidence="3">
    <location>
        <begin position="60"/>
        <end position="93"/>
    </location>
</feature>
<keyword evidence="5" id="KW-1185">Reference proteome</keyword>